<evidence type="ECO:0000313" key="3">
    <source>
        <dbReference type="EMBL" id="MBU8827258.1"/>
    </source>
</evidence>
<dbReference type="InterPro" id="IPR041313">
    <property type="entry name" value="DUF5642"/>
</dbReference>
<dbReference type="PROSITE" id="PS51257">
    <property type="entry name" value="PROKAR_LIPOPROTEIN"/>
    <property type="match status" value="1"/>
</dbReference>
<name>A0ABS6I0Z8_MYCGD</name>
<feature type="domain" description="DUF5642" evidence="2">
    <location>
        <begin position="43"/>
        <end position="224"/>
    </location>
</feature>
<sequence length="225" mass="22415">MRICAAAIAMCLAAAPVIAACGEQAPPSVVSATVTSSAGGPVNPARIDRVRYDLPPGYEVSGFDGRLDPVSQWGFGAGWSAEPPVCGEFAVGAVDPASARGWTGSGSGGIVYAVIATSAATTSAPGREVADCGEWTVTGGHSTATVTRLDAPVIEGARTTGMAATIVTVVEGGTETQSHADTFAAELDGYRCTVTVITDPGSPNAALDTGFAAALLVKTVSALRG</sequence>
<dbReference type="Proteomes" id="UP000696413">
    <property type="component" value="Unassembled WGS sequence"/>
</dbReference>
<keyword evidence="4" id="KW-1185">Reference proteome</keyword>
<comment type="caution">
    <text evidence="3">The sequence shown here is derived from an EMBL/GenBank/DDBJ whole genome shotgun (WGS) entry which is preliminary data.</text>
</comment>
<gene>
    <name evidence="3" type="ORF">KL859_30850</name>
</gene>
<evidence type="ECO:0000313" key="4">
    <source>
        <dbReference type="Proteomes" id="UP000696413"/>
    </source>
</evidence>
<dbReference type="RefSeq" id="WP_214396153.1">
    <property type="nucleotide sequence ID" value="NZ_JAHBOL010000003.1"/>
</dbReference>
<keyword evidence="1" id="KW-0732">Signal</keyword>
<dbReference type="Pfam" id="PF18702">
    <property type="entry name" value="DUF5642"/>
    <property type="match status" value="1"/>
</dbReference>
<reference evidence="3 4" key="1">
    <citation type="submission" date="2021-05" db="EMBL/GenBank/DDBJ databases">
        <title>Draft Genome Sequences of Clinical Respiratory Isolates of Mycobacterium goodii Recovered in Ireland.</title>
        <authorList>
            <person name="Flanagan P.R."/>
            <person name="Mok S."/>
            <person name="Roycroft E."/>
            <person name="Rogers T.R."/>
            <person name="Fitzgibbon M."/>
        </authorList>
    </citation>
    <scope>NUCLEOTIDE SEQUENCE [LARGE SCALE GENOMIC DNA]</scope>
    <source>
        <strain evidence="3 4">14IE55</strain>
    </source>
</reference>
<accession>A0ABS6I0Z8</accession>
<protein>
    <submittedName>
        <fullName evidence="3">DUF5642 family protein</fullName>
    </submittedName>
</protein>
<evidence type="ECO:0000259" key="2">
    <source>
        <dbReference type="Pfam" id="PF18702"/>
    </source>
</evidence>
<dbReference type="EMBL" id="JAHBOM010000039">
    <property type="protein sequence ID" value="MBU8827258.1"/>
    <property type="molecule type" value="Genomic_DNA"/>
</dbReference>
<feature type="chain" id="PRO_5046582615" evidence="1">
    <location>
        <begin position="20"/>
        <end position="225"/>
    </location>
</feature>
<proteinExistence type="predicted"/>
<organism evidence="3 4">
    <name type="scientific">Mycolicibacterium goodii</name>
    <name type="common">Mycobacterium goodii</name>
    <dbReference type="NCBI Taxonomy" id="134601"/>
    <lineage>
        <taxon>Bacteria</taxon>
        <taxon>Bacillati</taxon>
        <taxon>Actinomycetota</taxon>
        <taxon>Actinomycetes</taxon>
        <taxon>Mycobacteriales</taxon>
        <taxon>Mycobacteriaceae</taxon>
        <taxon>Mycolicibacterium</taxon>
    </lineage>
</organism>
<evidence type="ECO:0000256" key="1">
    <source>
        <dbReference type="SAM" id="SignalP"/>
    </source>
</evidence>
<feature type="signal peptide" evidence="1">
    <location>
        <begin position="1"/>
        <end position="19"/>
    </location>
</feature>